<organism evidence="1 2">
    <name type="scientific">Podospora pseudoanserina</name>
    <dbReference type="NCBI Taxonomy" id="2609844"/>
    <lineage>
        <taxon>Eukaryota</taxon>
        <taxon>Fungi</taxon>
        <taxon>Dikarya</taxon>
        <taxon>Ascomycota</taxon>
        <taxon>Pezizomycotina</taxon>
        <taxon>Sordariomycetes</taxon>
        <taxon>Sordariomycetidae</taxon>
        <taxon>Sordariales</taxon>
        <taxon>Podosporaceae</taxon>
        <taxon>Podospora</taxon>
    </lineage>
</organism>
<dbReference type="Proteomes" id="UP001323617">
    <property type="component" value="Unassembled WGS sequence"/>
</dbReference>
<evidence type="ECO:0000313" key="1">
    <source>
        <dbReference type="EMBL" id="KAK4675691.1"/>
    </source>
</evidence>
<keyword evidence="2" id="KW-1185">Reference proteome</keyword>
<reference evidence="1 2" key="1">
    <citation type="journal article" date="2023" name="bioRxiv">
        <title>High-quality genome assemblies of four members of thePodospora anserinaspecies complex.</title>
        <authorList>
            <person name="Ament-Velasquez S.L."/>
            <person name="Vogan A.A."/>
            <person name="Wallerman O."/>
            <person name="Hartmann F."/>
            <person name="Gautier V."/>
            <person name="Silar P."/>
            <person name="Giraud T."/>
            <person name="Johannesson H."/>
        </authorList>
    </citation>
    <scope>NUCLEOTIDE SEQUENCE [LARGE SCALE GENOMIC DNA]</scope>
    <source>
        <strain evidence="1 2">CBS 124.78</strain>
    </source>
</reference>
<name>A0ABR0I5R5_9PEZI</name>
<sequence>MPSFFRIHEWSSTSPPPALKLPSTASRCNCKSLDHTPSPLWCPASVCHKNICLYTYPFCCAMSLAHSCHTGSQPRGLTGLACRLWIRG</sequence>
<dbReference type="GeneID" id="87969270"/>
<dbReference type="EMBL" id="JAFFHC010000005">
    <property type="protein sequence ID" value="KAK4675691.1"/>
    <property type="molecule type" value="Genomic_DNA"/>
</dbReference>
<proteinExistence type="predicted"/>
<dbReference type="RefSeq" id="XP_062799161.1">
    <property type="nucleotide sequence ID" value="XM_062948405.1"/>
</dbReference>
<gene>
    <name evidence="1" type="ORF">QC764_511840</name>
</gene>
<evidence type="ECO:0000313" key="2">
    <source>
        <dbReference type="Proteomes" id="UP001323617"/>
    </source>
</evidence>
<comment type="caution">
    <text evidence="1">The sequence shown here is derived from an EMBL/GenBank/DDBJ whole genome shotgun (WGS) entry which is preliminary data.</text>
</comment>
<accession>A0ABR0I5R5</accession>
<protein>
    <submittedName>
        <fullName evidence="1">Uncharacterized protein</fullName>
    </submittedName>
</protein>